<reference evidence="2" key="1">
    <citation type="submission" date="2016-10" db="EMBL/GenBank/DDBJ databases">
        <authorList>
            <person name="Wibberg D."/>
        </authorList>
    </citation>
    <scope>NUCLEOTIDE SEQUENCE [LARGE SCALE GENOMIC DNA]</scope>
</reference>
<sequence length="69" mass="7702">MSRIKLAPGKRLLIAGEQDVWATVRSPTAQAIQLIGFHWFAGDYDANPLQQLTMLRIGRRPRPQCSLAA</sequence>
<dbReference type="EMBL" id="FMUE01000010">
    <property type="protein sequence ID" value="SCX31761.1"/>
    <property type="molecule type" value="Genomic_DNA"/>
</dbReference>
<organism evidence="1 2">
    <name type="scientific">Agrobacterium rosae</name>
    <dbReference type="NCBI Taxonomy" id="1972867"/>
    <lineage>
        <taxon>Bacteria</taxon>
        <taxon>Pseudomonadati</taxon>
        <taxon>Pseudomonadota</taxon>
        <taxon>Alphaproteobacteria</taxon>
        <taxon>Hyphomicrobiales</taxon>
        <taxon>Rhizobiaceae</taxon>
        <taxon>Rhizobium/Agrobacterium group</taxon>
        <taxon>Agrobacterium</taxon>
    </lineage>
</organism>
<evidence type="ECO:0000313" key="1">
    <source>
        <dbReference type="EMBL" id="SCX31761.1"/>
    </source>
</evidence>
<proteinExistence type="predicted"/>
<name>A0A1R3U077_9HYPH</name>
<protein>
    <submittedName>
        <fullName evidence="1">Uncharacterized protein</fullName>
    </submittedName>
</protein>
<dbReference type="AlphaFoldDB" id="A0A1R3U077"/>
<evidence type="ECO:0000313" key="2">
    <source>
        <dbReference type="Proteomes" id="UP000187891"/>
    </source>
</evidence>
<gene>
    <name evidence="1" type="ORF">DSM25559_3798</name>
</gene>
<dbReference type="Proteomes" id="UP000187891">
    <property type="component" value="Unassembled WGS sequence"/>
</dbReference>
<accession>A0A1R3U077</accession>